<evidence type="ECO:0000256" key="1">
    <source>
        <dbReference type="SAM" id="MobiDB-lite"/>
    </source>
</evidence>
<dbReference type="InterPro" id="IPR047722">
    <property type="entry name" value="STM4015-like"/>
</dbReference>
<accession>A0A0X3V779</accession>
<dbReference type="Gene3D" id="3.80.10.10">
    <property type="entry name" value="Ribonuclease Inhibitor"/>
    <property type="match status" value="1"/>
</dbReference>
<protein>
    <recommendedName>
        <fullName evidence="4">Cytoplasmic protein</fullName>
    </recommendedName>
</protein>
<comment type="caution">
    <text evidence="2">The sequence shown here is derived from an EMBL/GenBank/DDBJ whole genome shotgun (WGS) entry which is preliminary data.</text>
</comment>
<feature type="region of interest" description="Disordered" evidence="1">
    <location>
        <begin position="296"/>
        <end position="316"/>
    </location>
</feature>
<evidence type="ECO:0000313" key="3">
    <source>
        <dbReference type="Proteomes" id="UP000053244"/>
    </source>
</evidence>
<dbReference type="EMBL" id="LLZH01000058">
    <property type="protein sequence ID" value="KUL39106.1"/>
    <property type="molecule type" value="Genomic_DNA"/>
</dbReference>
<evidence type="ECO:0000313" key="2">
    <source>
        <dbReference type="EMBL" id="KUL39106.1"/>
    </source>
</evidence>
<dbReference type="RefSeq" id="WP_067687639.1">
    <property type="nucleotide sequence ID" value="NZ_LLZH01000058.1"/>
</dbReference>
<proteinExistence type="predicted"/>
<keyword evidence="3" id="KW-1185">Reference proteome</keyword>
<sequence length="316" mass="34469">MTFSSDTSAFDGRRIVEYPADDSSATVAWRVSHHEYDNSTDVKLNEGFRAKLEAFLTDLGAETESLVIGSWGYAAFSPAPIEQLCAAAPRLPRLRSLFLGDIGAEECEISWMKVGDVSRLLTAFPLLETLQVRGGEDFRFSGPVRNDHLRRLVVQSGGLGAGFTTAVLTSELPELTDLELWLGVDEYGGSTTLETLRPLLDGKLFPRLRRLALRNAENADEIATALAQAPVVARLETLDLAMGTFGDQGAAALLAGQPLTHLRELGLEFHYMSDETTQALVEALAGVEVNVDDQQEPDEYEDDGVTISERYTAVSE</sequence>
<organism evidence="2 3">
    <name type="scientific">Actinoplanes awajinensis subsp. mycoplanecinus</name>
    <dbReference type="NCBI Taxonomy" id="135947"/>
    <lineage>
        <taxon>Bacteria</taxon>
        <taxon>Bacillati</taxon>
        <taxon>Actinomycetota</taxon>
        <taxon>Actinomycetes</taxon>
        <taxon>Micromonosporales</taxon>
        <taxon>Micromonosporaceae</taxon>
        <taxon>Actinoplanes</taxon>
    </lineage>
</organism>
<dbReference type="Proteomes" id="UP000053244">
    <property type="component" value="Unassembled WGS sequence"/>
</dbReference>
<evidence type="ECO:0008006" key="4">
    <source>
        <dbReference type="Google" id="ProtNLM"/>
    </source>
</evidence>
<dbReference type="NCBIfam" id="NF038076">
    <property type="entry name" value="fam_STM4015"/>
    <property type="match status" value="1"/>
</dbReference>
<gene>
    <name evidence="2" type="ORF">ADL15_10200</name>
</gene>
<dbReference type="OrthoDB" id="9781345at2"/>
<name>A0A0X3V779_9ACTN</name>
<dbReference type="SUPFAM" id="SSF52047">
    <property type="entry name" value="RNI-like"/>
    <property type="match status" value="1"/>
</dbReference>
<dbReference type="InterPro" id="IPR032675">
    <property type="entry name" value="LRR_dom_sf"/>
</dbReference>
<reference evidence="2 3" key="1">
    <citation type="submission" date="2015-10" db="EMBL/GenBank/DDBJ databases">
        <authorList>
            <person name="Gilbert D.G."/>
        </authorList>
    </citation>
    <scope>NUCLEOTIDE SEQUENCE [LARGE SCALE GENOMIC DNA]</scope>
    <source>
        <strain evidence="2 3">NRRL B-16712</strain>
    </source>
</reference>
<dbReference type="AlphaFoldDB" id="A0A0X3V779"/>